<feature type="transmembrane region" description="Helical" evidence="8">
    <location>
        <begin position="62"/>
        <end position="85"/>
    </location>
</feature>
<feature type="transmembrane region" description="Helical" evidence="8">
    <location>
        <begin position="106"/>
        <end position="123"/>
    </location>
</feature>
<keyword evidence="6 8" id="KW-1133">Transmembrane helix</keyword>
<evidence type="ECO:0000313" key="10">
    <source>
        <dbReference type="Proteomes" id="UP001254165"/>
    </source>
</evidence>
<feature type="transmembrane region" description="Helical" evidence="8">
    <location>
        <begin position="166"/>
        <end position="189"/>
    </location>
</feature>
<comment type="subcellular location">
    <subcellularLocation>
        <location evidence="1">Membrane</location>
        <topology evidence="1">Multi-pass membrane protein</topology>
    </subcellularLocation>
</comment>
<evidence type="ECO:0000256" key="6">
    <source>
        <dbReference type="ARBA" id="ARBA00022989"/>
    </source>
</evidence>
<keyword evidence="9" id="KW-0548">Nucleotidyltransferase</keyword>
<dbReference type="Proteomes" id="UP001254165">
    <property type="component" value="Unassembled WGS sequence"/>
</dbReference>
<reference evidence="9 10" key="1">
    <citation type="submission" date="2023-07" db="EMBL/GenBank/DDBJ databases">
        <title>Novel species of Thermanaerothrix with wide hydrolytic capabilities.</title>
        <authorList>
            <person name="Zayulina K.S."/>
            <person name="Podosokorskaya O.A."/>
            <person name="Elcheninov A.G."/>
        </authorList>
    </citation>
    <scope>NUCLEOTIDE SEQUENCE [LARGE SCALE GENOMIC DNA]</scope>
    <source>
        <strain evidence="9 10">4228-RoL</strain>
    </source>
</reference>
<protein>
    <submittedName>
        <fullName evidence="9">Phosphatidate cytidylyltransferase</fullName>
    </submittedName>
</protein>
<evidence type="ECO:0000256" key="4">
    <source>
        <dbReference type="ARBA" id="ARBA00022777"/>
    </source>
</evidence>
<evidence type="ECO:0000256" key="5">
    <source>
        <dbReference type="ARBA" id="ARBA00022946"/>
    </source>
</evidence>
<evidence type="ECO:0000256" key="7">
    <source>
        <dbReference type="ARBA" id="ARBA00023136"/>
    </source>
</evidence>
<dbReference type="PANTHER" id="PTHR32523:SF8">
    <property type="entry name" value="DOLICHOL KINASE"/>
    <property type="match status" value="1"/>
</dbReference>
<organism evidence="9 10">
    <name type="scientific">Thermanaerothrix solaris</name>
    <dbReference type="NCBI Taxonomy" id="3058434"/>
    <lineage>
        <taxon>Bacteria</taxon>
        <taxon>Bacillati</taxon>
        <taxon>Chloroflexota</taxon>
        <taxon>Anaerolineae</taxon>
        <taxon>Anaerolineales</taxon>
        <taxon>Anaerolineaceae</taxon>
        <taxon>Thermanaerothrix</taxon>
    </lineage>
</organism>
<dbReference type="EMBL" id="JAUHMF010000001">
    <property type="protein sequence ID" value="MDT8896841.1"/>
    <property type="molecule type" value="Genomic_DNA"/>
</dbReference>
<keyword evidence="7 8" id="KW-0472">Membrane</keyword>
<keyword evidence="2" id="KW-0808">Transferase</keyword>
<gene>
    <name evidence="9" type="ORF">QYE77_01065</name>
</gene>
<evidence type="ECO:0000256" key="2">
    <source>
        <dbReference type="ARBA" id="ARBA00022679"/>
    </source>
</evidence>
<evidence type="ECO:0000313" key="9">
    <source>
        <dbReference type="EMBL" id="MDT8896841.1"/>
    </source>
</evidence>
<evidence type="ECO:0000256" key="1">
    <source>
        <dbReference type="ARBA" id="ARBA00004141"/>
    </source>
</evidence>
<keyword evidence="10" id="KW-1185">Reference proteome</keyword>
<sequence length="236" mass="25145">MLHSSFSAFLITLLLALAWLRLNNFMAAWGWVSGPVSRKIIHIGTGPIFVLCWLLFPESYSSRFWAALIPLGITVQFLLVGLGLLKDEAAVVAMTRHGLAREILRGPLFYGIVFVLVTILYWYDTPIGIVALMLLCGGDGLADLVGKRLPSSSLPWSRSKTVAGSLAMLVGGWGIAAFVWGVFILVGAIDSSASDLFGPLLAIASVAAAIESLPFPDIDNLTVPAAAILAGHLLLS</sequence>
<comment type="caution">
    <text evidence="9">The sequence shown here is derived from an EMBL/GenBank/DDBJ whole genome shotgun (WGS) entry which is preliminary data.</text>
</comment>
<dbReference type="GO" id="GO:0016779">
    <property type="term" value="F:nucleotidyltransferase activity"/>
    <property type="evidence" value="ECO:0007669"/>
    <property type="project" value="UniProtKB-KW"/>
</dbReference>
<dbReference type="InterPro" id="IPR039606">
    <property type="entry name" value="Phytol/farnesol_kinase"/>
</dbReference>
<dbReference type="RefSeq" id="WP_315623415.1">
    <property type="nucleotide sequence ID" value="NZ_JAUHMF010000001.1"/>
</dbReference>
<evidence type="ECO:0000256" key="8">
    <source>
        <dbReference type="SAM" id="Phobius"/>
    </source>
</evidence>
<evidence type="ECO:0000256" key="3">
    <source>
        <dbReference type="ARBA" id="ARBA00022692"/>
    </source>
</evidence>
<name>A0ABU3NLY1_9CHLR</name>
<accession>A0ABU3NLY1</accession>
<proteinExistence type="predicted"/>
<keyword evidence="3 8" id="KW-0812">Transmembrane</keyword>
<keyword evidence="5" id="KW-0809">Transit peptide</keyword>
<dbReference type="PANTHER" id="PTHR32523">
    <property type="entry name" value="PHYTOL KINASE 1, CHLOROPLASTIC"/>
    <property type="match status" value="1"/>
</dbReference>
<keyword evidence="4" id="KW-0418">Kinase</keyword>